<gene>
    <name evidence="1" type="ORF">H2199_007289</name>
</gene>
<accession>A0ACC2YR90</accession>
<organism evidence="1 2">
    <name type="scientific">Coniosporium tulheliwenetii</name>
    <dbReference type="NCBI Taxonomy" id="3383036"/>
    <lineage>
        <taxon>Eukaryota</taxon>
        <taxon>Fungi</taxon>
        <taxon>Dikarya</taxon>
        <taxon>Ascomycota</taxon>
        <taxon>Pezizomycotina</taxon>
        <taxon>Dothideomycetes</taxon>
        <taxon>Dothideomycetes incertae sedis</taxon>
        <taxon>Coniosporium</taxon>
    </lineage>
</organism>
<comment type="caution">
    <text evidence="1">The sequence shown here is derived from an EMBL/GenBank/DDBJ whole genome shotgun (WGS) entry which is preliminary data.</text>
</comment>
<sequence length="268" mass="29118">MSKKRTHAETLPAPTHPLLKPVHTRRIVKRKLSAPEASSNNDSDSSADTSGPSISEASTLFSTDGSYSTRRSSDTEQSEPSDGDGDSESSELAESSEDTDTASESNEDMSEEDGESESENSSVITTVRVGKKPVMRRQQWAPGLDGEAEEGGQPLKERLKAFLPQIAAANMELEEEKAAGALDKRSLEQANEGDDVDGQYIEMNLGLGVLEERDPNAESSNSSEDEEADNRDPMQDFEASLPRDKNVMARLLGRNRRADKVGIQEVDS</sequence>
<reference evidence="1" key="1">
    <citation type="submission" date="2022-10" db="EMBL/GenBank/DDBJ databases">
        <title>Culturing micro-colonial fungi from biological soil crusts in the Mojave desert and describing Neophaeococcomyces mojavensis, and introducing the new genera and species Taxawa tesnikishii.</title>
        <authorList>
            <person name="Kurbessoian T."/>
            <person name="Stajich J.E."/>
        </authorList>
    </citation>
    <scope>NUCLEOTIDE SEQUENCE</scope>
    <source>
        <strain evidence="1">JES_115</strain>
    </source>
</reference>
<protein>
    <submittedName>
        <fullName evidence="1">Uncharacterized protein</fullName>
    </submittedName>
</protein>
<keyword evidence="2" id="KW-1185">Reference proteome</keyword>
<dbReference type="Proteomes" id="UP001172680">
    <property type="component" value="Unassembled WGS sequence"/>
</dbReference>
<proteinExistence type="predicted"/>
<dbReference type="EMBL" id="JAPDRP010000022">
    <property type="protein sequence ID" value="KAJ9637795.1"/>
    <property type="molecule type" value="Genomic_DNA"/>
</dbReference>
<evidence type="ECO:0000313" key="2">
    <source>
        <dbReference type="Proteomes" id="UP001172680"/>
    </source>
</evidence>
<name>A0ACC2YR90_9PEZI</name>
<evidence type="ECO:0000313" key="1">
    <source>
        <dbReference type="EMBL" id="KAJ9637795.1"/>
    </source>
</evidence>